<evidence type="ECO:0000313" key="5">
    <source>
        <dbReference type="EMBL" id="KAK8068152.1"/>
    </source>
</evidence>
<dbReference type="NCBIfam" id="TIGR00059">
    <property type="entry name" value="L17"/>
    <property type="match status" value="1"/>
</dbReference>
<comment type="similarity">
    <text evidence="1 4">Belongs to the bacterial ribosomal protein bL17 family.</text>
</comment>
<comment type="caution">
    <text evidence="5">The sequence shown here is derived from an EMBL/GenBank/DDBJ whole genome shotgun (WGS) entry which is preliminary data.</text>
</comment>
<dbReference type="InterPro" id="IPR047859">
    <property type="entry name" value="Ribosomal_bL17_CS"/>
</dbReference>
<dbReference type="Pfam" id="PF01196">
    <property type="entry name" value="Ribosomal_L17"/>
    <property type="match status" value="1"/>
</dbReference>
<dbReference type="SUPFAM" id="SSF64263">
    <property type="entry name" value="Prokaryotic ribosomal protein L17"/>
    <property type="match status" value="1"/>
</dbReference>
<dbReference type="InterPro" id="IPR000456">
    <property type="entry name" value="Ribosomal_bL17"/>
</dbReference>
<protein>
    <submittedName>
        <fullName evidence="5">54S ribosomal protein L8- mitochondrial</fullName>
    </submittedName>
</protein>
<evidence type="ECO:0000313" key="6">
    <source>
        <dbReference type="Proteomes" id="UP001446871"/>
    </source>
</evidence>
<dbReference type="HAMAP" id="MF_01368">
    <property type="entry name" value="Ribosomal_bL17"/>
    <property type="match status" value="1"/>
</dbReference>
<keyword evidence="3 4" id="KW-0687">Ribonucleoprotein</keyword>
<reference evidence="5 6" key="1">
    <citation type="submission" date="2023-01" db="EMBL/GenBank/DDBJ databases">
        <title>Analysis of 21 Apiospora genomes using comparative genomics revels a genus with tremendous synthesis potential of carbohydrate active enzymes and secondary metabolites.</title>
        <authorList>
            <person name="Sorensen T."/>
        </authorList>
    </citation>
    <scope>NUCLEOTIDE SEQUENCE [LARGE SCALE GENOMIC DNA]</scope>
    <source>
        <strain evidence="5 6">CBS 83171</strain>
    </source>
</reference>
<sequence length="216" mass="23972">MAGGVVKYRHLSRNSAHRQALLRNLVTSLVKHESIRTTWAKAKETQRMADKLITLAKRNNETSRRKAHGILFTPDDLMPKLFTTLRERYQARPGGYTRVLRTEPKSTYDQAPSAILEFVDGPKDMRFHLTAARVAKDHLQGVRPNKLTLLNRKKVTQFRGASAGRSAPTGKQEFNDMVERMKGLKMVSSGVDMLSAAAATTRAGGAGPSKALEKST</sequence>
<dbReference type="Proteomes" id="UP001446871">
    <property type="component" value="Unassembled WGS sequence"/>
</dbReference>
<evidence type="ECO:0000256" key="3">
    <source>
        <dbReference type="ARBA" id="ARBA00023274"/>
    </source>
</evidence>
<proteinExistence type="inferred from homology"/>
<evidence type="ECO:0000256" key="2">
    <source>
        <dbReference type="ARBA" id="ARBA00022980"/>
    </source>
</evidence>
<evidence type="ECO:0000256" key="1">
    <source>
        <dbReference type="ARBA" id="ARBA00008777"/>
    </source>
</evidence>
<keyword evidence="2 4" id="KW-0689">Ribosomal protein</keyword>
<keyword evidence="6" id="KW-1185">Reference proteome</keyword>
<gene>
    <name evidence="5" type="ORF">PG996_007264</name>
</gene>
<accession>A0ABR1VB73</accession>
<dbReference type="GO" id="GO:0005840">
    <property type="term" value="C:ribosome"/>
    <property type="evidence" value="ECO:0007669"/>
    <property type="project" value="UniProtKB-KW"/>
</dbReference>
<dbReference type="EMBL" id="JAQQWM010000004">
    <property type="protein sequence ID" value="KAK8068152.1"/>
    <property type="molecule type" value="Genomic_DNA"/>
</dbReference>
<dbReference type="PANTHER" id="PTHR14413">
    <property type="entry name" value="RIBOSOMAL PROTEIN L17"/>
    <property type="match status" value="1"/>
</dbReference>
<dbReference type="PANTHER" id="PTHR14413:SF16">
    <property type="entry name" value="LARGE RIBOSOMAL SUBUNIT PROTEIN BL17M"/>
    <property type="match status" value="1"/>
</dbReference>
<dbReference type="InterPro" id="IPR036373">
    <property type="entry name" value="Ribosomal_bL17_sf"/>
</dbReference>
<name>A0ABR1VB73_9PEZI</name>
<dbReference type="Gene3D" id="3.90.1030.10">
    <property type="entry name" value="Ribosomal protein L17"/>
    <property type="match status" value="1"/>
</dbReference>
<dbReference type="PROSITE" id="PS01167">
    <property type="entry name" value="RIBOSOMAL_L17"/>
    <property type="match status" value="1"/>
</dbReference>
<evidence type="ECO:0000256" key="4">
    <source>
        <dbReference type="RuleBase" id="RU000660"/>
    </source>
</evidence>
<organism evidence="5 6">
    <name type="scientific">Apiospora saccharicola</name>
    <dbReference type="NCBI Taxonomy" id="335842"/>
    <lineage>
        <taxon>Eukaryota</taxon>
        <taxon>Fungi</taxon>
        <taxon>Dikarya</taxon>
        <taxon>Ascomycota</taxon>
        <taxon>Pezizomycotina</taxon>
        <taxon>Sordariomycetes</taxon>
        <taxon>Xylariomycetidae</taxon>
        <taxon>Amphisphaeriales</taxon>
        <taxon>Apiosporaceae</taxon>
        <taxon>Apiospora</taxon>
    </lineage>
</organism>